<accession>A0A6N2MGU8</accession>
<sequence length="62" mass="6775">MPSTPSAKINRSLQQLNCHVISSSKTSPVKTKTTCFVLFCGGLSVSFDFLHFPGLYGYGFVE</sequence>
<protein>
    <submittedName>
        <fullName evidence="1">Uncharacterized protein</fullName>
    </submittedName>
</protein>
<organism evidence="1">
    <name type="scientific">Salix viminalis</name>
    <name type="common">Common osier</name>
    <name type="synonym">Basket willow</name>
    <dbReference type="NCBI Taxonomy" id="40686"/>
    <lineage>
        <taxon>Eukaryota</taxon>
        <taxon>Viridiplantae</taxon>
        <taxon>Streptophyta</taxon>
        <taxon>Embryophyta</taxon>
        <taxon>Tracheophyta</taxon>
        <taxon>Spermatophyta</taxon>
        <taxon>Magnoliopsida</taxon>
        <taxon>eudicotyledons</taxon>
        <taxon>Gunneridae</taxon>
        <taxon>Pentapetalae</taxon>
        <taxon>rosids</taxon>
        <taxon>fabids</taxon>
        <taxon>Malpighiales</taxon>
        <taxon>Salicaceae</taxon>
        <taxon>Saliceae</taxon>
        <taxon>Salix</taxon>
    </lineage>
</organism>
<gene>
    <name evidence="1" type="ORF">SVIM_LOCUS356597</name>
</gene>
<proteinExistence type="predicted"/>
<dbReference type="EMBL" id="CAADRP010001785">
    <property type="protein sequence ID" value="VFU52198.1"/>
    <property type="molecule type" value="Genomic_DNA"/>
</dbReference>
<dbReference type="AlphaFoldDB" id="A0A6N2MGU8"/>
<name>A0A6N2MGU8_SALVM</name>
<evidence type="ECO:0000313" key="1">
    <source>
        <dbReference type="EMBL" id="VFU52198.1"/>
    </source>
</evidence>
<reference evidence="1" key="1">
    <citation type="submission" date="2019-03" db="EMBL/GenBank/DDBJ databases">
        <authorList>
            <person name="Mank J."/>
            <person name="Almeida P."/>
        </authorList>
    </citation>
    <scope>NUCLEOTIDE SEQUENCE</scope>
    <source>
        <strain evidence="1">78183</strain>
    </source>
</reference>